<keyword evidence="1" id="KW-0812">Transmembrane</keyword>
<dbReference type="OrthoDB" id="5392263at2759"/>
<name>A0A067Q4V1_9AGAM</name>
<feature type="transmembrane region" description="Helical" evidence="1">
    <location>
        <begin position="121"/>
        <end position="143"/>
    </location>
</feature>
<gene>
    <name evidence="3" type="ORF">JAAARDRAFT_55885</name>
</gene>
<proteinExistence type="predicted"/>
<organism evidence="3 4">
    <name type="scientific">Jaapia argillacea MUCL 33604</name>
    <dbReference type="NCBI Taxonomy" id="933084"/>
    <lineage>
        <taxon>Eukaryota</taxon>
        <taxon>Fungi</taxon>
        <taxon>Dikarya</taxon>
        <taxon>Basidiomycota</taxon>
        <taxon>Agaricomycotina</taxon>
        <taxon>Agaricomycetes</taxon>
        <taxon>Agaricomycetidae</taxon>
        <taxon>Jaapiales</taxon>
        <taxon>Jaapiaceae</taxon>
        <taxon>Jaapia</taxon>
    </lineage>
</organism>
<evidence type="ECO:0000256" key="1">
    <source>
        <dbReference type="SAM" id="Phobius"/>
    </source>
</evidence>
<dbReference type="Proteomes" id="UP000027265">
    <property type="component" value="Unassembled WGS sequence"/>
</dbReference>
<reference evidence="4" key="1">
    <citation type="journal article" date="2014" name="Proc. Natl. Acad. Sci. U.S.A.">
        <title>Extensive sampling of basidiomycete genomes demonstrates inadequacy of the white-rot/brown-rot paradigm for wood decay fungi.</title>
        <authorList>
            <person name="Riley R."/>
            <person name="Salamov A.A."/>
            <person name="Brown D.W."/>
            <person name="Nagy L.G."/>
            <person name="Floudas D."/>
            <person name="Held B.W."/>
            <person name="Levasseur A."/>
            <person name="Lombard V."/>
            <person name="Morin E."/>
            <person name="Otillar R."/>
            <person name="Lindquist E.A."/>
            <person name="Sun H."/>
            <person name="LaButti K.M."/>
            <person name="Schmutz J."/>
            <person name="Jabbour D."/>
            <person name="Luo H."/>
            <person name="Baker S.E."/>
            <person name="Pisabarro A.G."/>
            <person name="Walton J.D."/>
            <person name="Blanchette R.A."/>
            <person name="Henrissat B."/>
            <person name="Martin F."/>
            <person name="Cullen D."/>
            <person name="Hibbett D.S."/>
            <person name="Grigoriev I.V."/>
        </authorList>
    </citation>
    <scope>NUCLEOTIDE SEQUENCE [LARGE SCALE GENOMIC DNA]</scope>
    <source>
        <strain evidence="4">MUCL 33604</strain>
    </source>
</reference>
<feature type="transmembrane region" description="Helical" evidence="1">
    <location>
        <begin position="544"/>
        <end position="566"/>
    </location>
</feature>
<keyword evidence="4" id="KW-1185">Reference proteome</keyword>
<dbReference type="AlphaFoldDB" id="A0A067Q4V1"/>
<feature type="transmembrane region" description="Helical" evidence="1">
    <location>
        <begin position="489"/>
        <end position="510"/>
    </location>
</feature>
<protein>
    <submittedName>
        <fullName evidence="3">Uncharacterized protein</fullName>
    </submittedName>
</protein>
<dbReference type="HOGENOM" id="CLU_015738_0_0_1"/>
<dbReference type="EMBL" id="KL197713">
    <property type="protein sequence ID" value="KDQ61190.1"/>
    <property type="molecule type" value="Genomic_DNA"/>
</dbReference>
<keyword evidence="1" id="KW-1133">Transmembrane helix</keyword>
<evidence type="ECO:0000256" key="2">
    <source>
        <dbReference type="SAM" id="SignalP"/>
    </source>
</evidence>
<dbReference type="InParanoid" id="A0A067Q4V1"/>
<feature type="transmembrane region" description="Helical" evidence="1">
    <location>
        <begin position="432"/>
        <end position="452"/>
    </location>
</feature>
<feature type="signal peptide" evidence="2">
    <location>
        <begin position="1"/>
        <end position="34"/>
    </location>
</feature>
<evidence type="ECO:0000313" key="4">
    <source>
        <dbReference type="Proteomes" id="UP000027265"/>
    </source>
</evidence>
<dbReference type="STRING" id="933084.A0A067Q4V1"/>
<keyword evidence="1" id="KW-0472">Membrane</keyword>
<keyword evidence="2" id="KW-0732">Signal</keyword>
<feature type="transmembrane region" description="Helical" evidence="1">
    <location>
        <begin position="395"/>
        <end position="420"/>
    </location>
</feature>
<sequence>MSPLFSVGRVTCHSLQTSFFFTLFICFAIQSALAVNVTQCLTEIKSGEWGTVGGTDNKGNPVSNISKATGITYDLCKRACGSGPESFQWSGFSQQFTTWLLPNLTLISQLPYGTKTRLGNFTAVVLALGSPMLAAYSLALTLLNGRWVTQKDALLNSLVVLHHNDEWWKELADALDYTQAWSTAAAASVAWIIIVYILSIIEAFDNLAEHGDPTFKISNVVVTWFGEGSRFLWMWLLPIVVGWLQLSPKCDWIQLCKALEKTHLLAFVATPTSIAKASTISEERAFMINVHPDASICHQHRSLACDEELMTPIFNYTRLLGWVQVVEDVAAVFQAAAQKAHFHIPVDPEVKWKGQGGQDIHPDNRTRTIDQVVTYCQSPTYLCKSRWGPDVYKRLVVASFVTLLLQWGTMGAAVLGLYFTPTVGLGCRSGSYLIYGVASTFIWVILLASSALSHYTHPHSHRSQNPPFSSRTSTIARLLSIILRRLGKVLATCNAVWLMVICLFQFSNFFCRCYCASFVWRLGSRAFVVIQITPTDLALMKAGWTAAVTLASSCSLLFVCFVNLFVDNEHRAS</sequence>
<feature type="transmembrane region" description="Helical" evidence="1">
    <location>
        <begin position="180"/>
        <end position="201"/>
    </location>
</feature>
<evidence type="ECO:0000313" key="3">
    <source>
        <dbReference type="EMBL" id="KDQ61190.1"/>
    </source>
</evidence>
<accession>A0A067Q4V1</accession>
<feature type="chain" id="PRO_5001643751" evidence="2">
    <location>
        <begin position="35"/>
        <end position="573"/>
    </location>
</feature>